<proteinExistence type="inferred from homology"/>
<evidence type="ECO:0000313" key="11">
    <source>
        <dbReference type="Proteomes" id="UP001156218"/>
    </source>
</evidence>
<keyword evidence="3 6" id="KW-0732">Signal</keyword>
<gene>
    <name evidence="9" type="ORF">KQP68_19685</name>
    <name evidence="10" type="ORF">KQP74_05790</name>
</gene>
<evidence type="ECO:0000256" key="5">
    <source>
        <dbReference type="ARBA" id="ARBA00023237"/>
    </source>
</evidence>
<evidence type="ECO:0000313" key="10">
    <source>
        <dbReference type="EMBL" id="UYU92142.1"/>
    </source>
</evidence>
<dbReference type="Pfam" id="PF07980">
    <property type="entry name" value="SusD_RagB"/>
    <property type="match status" value="1"/>
</dbReference>
<evidence type="ECO:0000256" key="2">
    <source>
        <dbReference type="ARBA" id="ARBA00006275"/>
    </source>
</evidence>
<evidence type="ECO:0000259" key="7">
    <source>
        <dbReference type="Pfam" id="PF07980"/>
    </source>
</evidence>
<dbReference type="InterPro" id="IPR033985">
    <property type="entry name" value="SusD-like_N"/>
</dbReference>
<evidence type="ECO:0000256" key="4">
    <source>
        <dbReference type="ARBA" id="ARBA00023136"/>
    </source>
</evidence>
<comment type="subcellular location">
    <subcellularLocation>
        <location evidence="1">Cell outer membrane</location>
    </subcellularLocation>
</comment>
<dbReference type="Gene3D" id="1.25.40.900">
    <property type="match status" value="1"/>
</dbReference>
<dbReference type="InterPro" id="IPR011990">
    <property type="entry name" value="TPR-like_helical_dom_sf"/>
</dbReference>
<dbReference type="EMBL" id="CP083685">
    <property type="protein sequence ID" value="UYU92142.1"/>
    <property type="molecule type" value="Genomic_DNA"/>
</dbReference>
<dbReference type="EMBL" id="CP083680">
    <property type="protein sequence ID" value="UYU65772.1"/>
    <property type="molecule type" value="Genomic_DNA"/>
</dbReference>
<dbReference type="AlphaFoldDB" id="A0A139K3B2"/>
<dbReference type="Pfam" id="PF14322">
    <property type="entry name" value="SusD-like_3"/>
    <property type="match status" value="1"/>
</dbReference>
<dbReference type="SUPFAM" id="SSF48452">
    <property type="entry name" value="TPR-like"/>
    <property type="match status" value="1"/>
</dbReference>
<feature type="chain" id="PRO_5014530746" evidence="6">
    <location>
        <begin position="21"/>
        <end position="489"/>
    </location>
</feature>
<dbReference type="Gene3D" id="1.25.40.390">
    <property type="match status" value="1"/>
</dbReference>
<sequence length="489" mass="55904">MKKLYTMLLLVISLCTASCSDWLDVSPSNQVNGDKLFEIGDGYRNALNGIYLNLGTSSMYGQTMSWGFMDAIAQYYKTDNGSNFIPKTSAYYKSAKFQFEDSDVKTFISNIWSVSYNNIANCNNLILNVSEASPSVFKEGEFEKNMIWGEALALRAFMHFDLLRLFAPAISKDDGKSYIPYVEVYPTLVPSYEGSKEILSKAIRDLKAAKELLSKCDITDEHKIWMSTGYRMLASSILSNDIASSDIFFAYRGYRMNYYAVAAILARVYYWGGEYELAYKEAKEVVEATYPNGNTSEPCFNFVSYSSLDTNLKDYNSIIMCFFNKTLQEDYIPYITKGNQTMFILDSDNIFASEEEKKEDKRFSLQTGAFTSNVYSLKYDIKLGQDGSDMIPGIRLSEMYYIMGEYFARKSEYSQAGKMLDEVRYARGILTTNLEKSIGSLEGFHIELLKDMRKEFIGEGQLFFQYKRLDKKPVDNAIFVFDKPDNEDI</sequence>
<dbReference type="Proteomes" id="UP001162960">
    <property type="component" value="Chromosome"/>
</dbReference>
<dbReference type="InterPro" id="IPR012944">
    <property type="entry name" value="SusD_RagB_dom"/>
</dbReference>
<keyword evidence="5" id="KW-0998">Cell outer membrane</keyword>
<evidence type="ECO:0000256" key="6">
    <source>
        <dbReference type="SAM" id="SignalP"/>
    </source>
</evidence>
<comment type="similarity">
    <text evidence="2">Belongs to the SusD family.</text>
</comment>
<feature type="domain" description="RagB/SusD" evidence="7">
    <location>
        <begin position="384"/>
        <end position="469"/>
    </location>
</feature>
<evidence type="ECO:0000256" key="1">
    <source>
        <dbReference type="ARBA" id="ARBA00004442"/>
    </source>
</evidence>
<protein>
    <submittedName>
        <fullName evidence="10">RagB/SusD family nutrient uptake outer membrane protein</fullName>
    </submittedName>
</protein>
<evidence type="ECO:0000313" key="12">
    <source>
        <dbReference type="Proteomes" id="UP001162960"/>
    </source>
</evidence>
<organism evidence="10 12">
    <name type="scientific">Bacteroides thetaiotaomicron</name>
    <dbReference type="NCBI Taxonomy" id="818"/>
    <lineage>
        <taxon>Bacteria</taxon>
        <taxon>Pseudomonadati</taxon>
        <taxon>Bacteroidota</taxon>
        <taxon>Bacteroidia</taxon>
        <taxon>Bacteroidales</taxon>
        <taxon>Bacteroidaceae</taxon>
        <taxon>Bacteroides</taxon>
    </lineage>
</organism>
<dbReference type="Proteomes" id="UP001156218">
    <property type="component" value="Chromosome"/>
</dbReference>
<dbReference type="RefSeq" id="WP_048698357.1">
    <property type="nucleotide sequence ID" value="NZ_BQNN01000001.1"/>
</dbReference>
<accession>A0A139K3B2</accession>
<keyword evidence="4" id="KW-0472">Membrane</keyword>
<name>A0A139K3B2_BACT4</name>
<feature type="domain" description="SusD-like N-terminal" evidence="8">
    <location>
        <begin position="66"/>
        <end position="215"/>
    </location>
</feature>
<evidence type="ECO:0000259" key="8">
    <source>
        <dbReference type="Pfam" id="PF14322"/>
    </source>
</evidence>
<evidence type="ECO:0000256" key="3">
    <source>
        <dbReference type="ARBA" id="ARBA00022729"/>
    </source>
</evidence>
<evidence type="ECO:0000313" key="9">
    <source>
        <dbReference type="EMBL" id="UYU65772.1"/>
    </source>
</evidence>
<reference evidence="10 11" key="1">
    <citation type="submission" date="2021-06" db="EMBL/GenBank/DDBJ databases">
        <title>Interrogation of the integrated mobile genetic elements in gut-associated Bacteroides with a consensus prediction approach.</title>
        <authorList>
            <person name="Campbell D.E."/>
            <person name="Leigh J.R."/>
            <person name="Kim T."/>
            <person name="England W."/>
            <person name="Whitaker R.J."/>
            <person name="Degnan P.H."/>
        </authorList>
    </citation>
    <scope>NUCLEOTIDE SEQUENCE</scope>
    <source>
        <strain evidence="10">VPI-3443</strain>
        <strain evidence="9 11">WAL8669</strain>
    </source>
</reference>
<feature type="signal peptide" evidence="6">
    <location>
        <begin position="1"/>
        <end position="20"/>
    </location>
</feature>